<organism evidence="2 3">
    <name type="scientific">Dendrosporobacter quercicolus</name>
    <dbReference type="NCBI Taxonomy" id="146817"/>
    <lineage>
        <taxon>Bacteria</taxon>
        <taxon>Bacillati</taxon>
        <taxon>Bacillota</taxon>
        <taxon>Negativicutes</taxon>
        <taxon>Selenomonadales</taxon>
        <taxon>Sporomusaceae</taxon>
        <taxon>Dendrosporobacter</taxon>
    </lineage>
</organism>
<evidence type="ECO:0000259" key="1">
    <source>
        <dbReference type="Pfam" id="PF00586"/>
    </source>
</evidence>
<reference evidence="2 3" key="1">
    <citation type="submission" date="2016-10" db="EMBL/GenBank/DDBJ databases">
        <authorList>
            <person name="de Groot N.N."/>
        </authorList>
    </citation>
    <scope>NUCLEOTIDE SEQUENCE [LARGE SCALE GENOMIC DNA]</scope>
    <source>
        <strain evidence="2 3">DSM 1736</strain>
    </source>
</reference>
<dbReference type="InterPro" id="IPR016188">
    <property type="entry name" value="PurM-like_N"/>
</dbReference>
<dbReference type="Pfam" id="PF00586">
    <property type="entry name" value="AIRS"/>
    <property type="match status" value="1"/>
</dbReference>
<keyword evidence="2" id="KW-0808">Transferase</keyword>
<feature type="domain" description="PurM-like N-terminal" evidence="1">
    <location>
        <begin position="12"/>
        <end position="124"/>
    </location>
</feature>
<dbReference type="OrthoDB" id="9805740at2"/>
<keyword evidence="3" id="KW-1185">Reference proteome</keyword>
<dbReference type="STRING" id="146817.SAMN04488502_101457"/>
<protein>
    <submittedName>
        <fullName evidence="2">Alpha-ribazole kinase</fullName>
    </submittedName>
</protein>
<dbReference type="Proteomes" id="UP000214880">
    <property type="component" value="Unassembled WGS sequence"/>
</dbReference>
<gene>
    <name evidence="2" type="ORF">SAMN04488502_101457</name>
</gene>
<dbReference type="InterPro" id="IPR036921">
    <property type="entry name" value="PurM-like_N_sf"/>
</dbReference>
<dbReference type="RefSeq" id="WP_092067865.1">
    <property type="nucleotide sequence ID" value="NZ_FNHB01000001.1"/>
</dbReference>
<evidence type="ECO:0000313" key="2">
    <source>
        <dbReference type="EMBL" id="SDL65012.1"/>
    </source>
</evidence>
<sequence length="246" mass="25925">MNKIRKVRDLTLVALDQERELVIACDSCGGIGLKPGDAFAVDPFLTGRFTARVVIFEVMCAGAEVIGLTNAVCNEMEPTGRQILKGIQAELAAAKIDGAVLTGSTEENFPTVSTAVGMTALGLVSRRNLRVNTCKTGAWLVAVGEPKVGAEVLASRPGEIPGYEVIKELLALEAAAEIVPVGSKGILHEARELAKNNRLNLVLNDHVKVNTAKSAGPCTAILVAAGESTMEQLPQLGRTEVIGRLM</sequence>
<proteinExistence type="predicted"/>
<evidence type="ECO:0000313" key="3">
    <source>
        <dbReference type="Proteomes" id="UP000214880"/>
    </source>
</evidence>
<dbReference type="EMBL" id="FNHB01000001">
    <property type="protein sequence ID" value="SDL65012.1"/>
    <property type="molecule type" value="Genomic_DNA"/>
</dbReference>
<name>A0A1G9LSG9_9FIRM</name>
<keyword evidence="2" id="KW-0418">Kinase</keyword>
<accession>A0A1G9LSG9</accession>
<dbReference type="Gene3D" id="3.30.1330.10">
    <property type="entry name" value="PurM-like, N-terminal domain"/>
    <property type="match status" value="1"/>
</dbReference>
<dbReference type="GO" id="GO:0016301">
    <property type="term" value="F:kinase activity"/>
    <property type="evidence" value="ECO:0007669"/>
    <property type="project" value="UniProtKB-KW"/>
</dbReference>
<dbReference type="AlphaFoldDB" id="A0A1G9LSG9"/>